<organism evidence="2 3">
    <name type="scientific">candidate division WWE3 bacterium</name>
    <dbReference type="NCBI Taxonomy" id="2053526"/>
    <lineage>
        <taxon>Bacteria</taxon>
        <taxon>Katanobacteria</taxon>
    </lineage>
</organism>
<reference evidence="2" key="1">
    <citation type="submission" date="2020-04" db="EMBL/GenBank/DDBJ databases">
        <authorList>
            <person name="Zhang T."/>
        </authorList>
    </citation>
    <scope>NUCLEOTIDE SEQUENCE</scope>
    <source>
        <strain evidence="2">HKST-UBA80</strain>
    </source>
</reference>
<sequence>MKKKDSISSIFDDKPSPGRSFLSGKKIMHMALFVLLFLLGLFIKYILMPNFDSRIFHSAVSQPSGTEDEKKDFAIEPEEDISQGAEIKERVKVIEGSIESLDTLPNNEDLMLDIPEIGM</sequence>
<keyword evidence="1" id="KW-0472">Membrane</keyword>
<evidence type="ECO:0000313" key="2">
    <source>
        <dbReference type="EMBL" id="MCA9302154.1"/>
    </source>
</evidence>
<accession>A0A955E1A6</accession>
<proteinExistence type="predicted"/>
<reference evidence="2" key="2">
    <citation type="journal article" date="2021" name="Microbiome">
        <title>Successional dynamics and alternative stable states in a saline activated sludge microbial community over 9 years.</title>
        <authorList>
            <person name="Wang Y."/>
            <person name="Ye J."/>
            <person name="Ju F."/>
            <person name="Liu L."/>
            <person name="Boyd J.A."/>
            <person name="Deng Y."/>
            <person name="Parks D.H."/>
            <person name="Jiang X."/>
            <person name="Yin X."/>
            <person name="Woodcroft B.J."/>
            <person name="Tyson G.W."/>
            <person name="Hugenholtz P."/>
            <person name="Polz M.F."/>
            <person name="Zhang T."/>
        </authorList>
    </citation>
    <scope>NUCLEOTIDE SEQUENCE</scope>
    <source>
        <strain evidence="2">HKST-UBA80</strain>
    </source>
</reference>
<protein>
    <submittedName>
        <fullName evidence="2">Uncharacterized protein</fullName>
    </submittedName>
</protein>
<evidence type="ECO:0000313" key="3">
    <source>
        <dbReference type="Proteomes" id="UP000714817"/>
    </source>
</evidence>
<name>A0A955E1A6_UNCKA</name>
<keyword evidence="1" id="KW-0812">Transmembrane</keyword>
<dbReference type="AlphaFoldDB" id="A0A955E1A6"/>
<gene>
    <name evidence="2" type="ORF">KDA10_02210</name>
</gene>
<comment type="caution">
    <text evidence="2">The sequence shown here is derived from an EMBL/GenBank/DDBJ whole genome shotgun (WGS) entry which is preliminary data.</text>
</comment>
<evidence type="ECO:0000256" key="1">
    <source>
        <dbReference type="SAM" id="Phobius"/>
    </source>
</evidence>
<keyword evidence="1" id="KW-1133">Transmembrane helix</keyword>
<dbReference type="EMBL" id="JAGQNY010000007">
    <property type="protein sequence ID" value="MCA9302154.1"/>
    <property type="molecule type" value="Genomic_DNA"/>
</dbReference>
<feature type="transmembrane region" description="Helical" evidence="1">
    <location>
        <begin position="27"/>
        <end position="47"/>
    </location>
</feature>
<dbReference type="Proteomes" id="UP000714817">
    <property type="component" value="Unassembled WGS sequence"/>
</dbReference>